<dbReference type="PANTHER" id="PTHR13778">
    <property type="entry name" value="GLYCOSYLTRANSFERASE 8 DOMAIN-CONTAINING PROTEIN"/>
    <property type="match status" value="1"/>
</dbReference>
<dbReference type="SUPFAM" id="SSF53448">
    <property type="entry name" value="Nucleotide-diphospho-sugar transferases"/>
    <property type="match status" value="1"/>
</dbReference>
<evidence type="ECO:0000313" key="4">
    <source>
        <dbReference type="EMBL" id="EEF77699.1"/>
    </source>
</evidence>
<dbReference type="GO" id="GO:0046872">
    <property type="term" value="F:metal ion binding"/>
    <property type="evidence" value="ECO:0007669"/>
    <property type="project" value="UniProtKB-KW"/>
</dbReference>
<dbReference type="STRING" id="547042.BACCOPRO_03221"/>
<gene>
    <name evidence="4" type="ORF">BACCOPRO_03221</name>
</gene>
<accession>S0FBN5</accession>
<dbReference type="OrthoDB" id="695971at2"/>
<dbReference type="InterPro" id="IPR029044">
    <property type="entry name" value="Nucleotide-diphossugar_trans"/>
</dbReference>
<evidence type="ECO:0000256" key="2">
    <source>
        <dbReference type="ARBA" id="ARBA00022679"/>
    </source>
</evidence>
<sequence length="313" mass="37396">MMKTVPIVFAFDNNLILPACVCISSLLMNAKEETFYDIFILHSSKVDLHKEQLDELPKYFNRCRIQYRVVDNTFDQAFEIRGITTPTYYRLLIPELVPEYDNIIYSDVDVIFRFDLSDIYFHTDLNDSYVAGVNALVPFIPDMKKYYLKLGNVNIDSIIYAGNIILNSKKIREDNLVERFKELAKNKFHFQDLDVLNIACKGKITYLKPVFCLTTYFSELALRHRNLLRDFWSDKDIDEALTEGIVHYNGQKPWKGICVNSDIWWEYYRKSPFFDEKFYFEFFYTRLNELDQLSLWKRIKILIRYFVYGKREI</sequence>
<keyword evidence="2 4" id="KW-0808">Transferase</keyword>
<dbReference type="EMBL" id="ACBW01000204">
    <property type="protein sequence ID" value="EEF77699.1"/>
    <property type="molecule type" value="Genomic_DNA"/>
</dbReference>
<evidence type="ECO:0000256" key="1">
    <source>
        <dbReference type="ARBA" id="ARBA00022676"/>
    </source>
</evidence>
<proteinExistence type="predicted"/>
<dbReference type="GeneID" id="78403519"/>
<dbReference type="RefSeq" id="WP_008144635.1">
    <property type="nucleotide sequence ID" value="NZ_EQ973647.1"/>
</dbReference>
<dbReference type="eggNOG" id="COG1442">
    <property type="taxonomic scope" value="Bacteria"/>
</dbReference>
<keyword evidence="3" id="KW-0479">Metal-binding</keyword>
<dbReference type="Pfam" id="PF01501">
    <property type="entry name" value="Glyco_transf_8"/>
    <property type="match status" value="1"/>
</dbReference>
<name>S0FBN5_9BACT</name>
<evidence type="ECO:0000256" key="3">
    <source>
        <dbReference type="ARBA" id="ARBA00022723"/>
    </source>
</evidence>
<protein>
    <submittedName>
        <fullName evidence="4">Glycosyltransferase, family 8</fullName>
    </submittedName>
</protein>
<dbReference type="InterPro" id="IPR002495">
    <property type="entry name" value="Glyco_trans_8"/>
</dbReference>
<dbReference type="HOGENOM" id="CLU_050833_0_0_10"/>
<dbReference type="AlphaFoldDB" id="S0FBN5"/>
<dbReference type="Proteomes" id="UP000014073">
    <property type="component" value="Unassembled WGS sequence"/>
</dbReference>
<keyword evidence="1" id="KW-0328">Glycosyltransferase</keyword>
<comment type="caution">
    <text evidence="4">The sequence shown here is derived from an EMBL/GenBank/DDBJ whole genome shotgun (WGS) entry which is preliminary data.</text>
</comment>
<organism evidence="4 5">
    <name type="scientific">Phocaeicola coprophilus DSM 18228 = JCM 13818</name>
    <dbReference type="NCBI Taxonomy" id="547042"/>
    <lineage>
        <taxon>Bacteria</taxon>
        <taxon>Pseudomonadati</taxon>
        <taxon>Bacteroidota</taxon>
        <taxon>Bacteroidia</taxon>
        <taxon>Bacteroidales</taxon>
        <taxon>Bacteroidaceae</taxon>
        <taxon>Phocaeicola</taxon>
    </lineage>
</organism>
<keyword evidence="5" id="KW-1185">Reference proteome</keyword>
<dbReference type="CDD" id="cd04194">
    <property type="entry name" value="GT8_A4GalT_like"/>
    <property type="match status" value="1"/>
</dbReference>
<dbReference type="Gene3D" id="3.90.550.10">
    <property type="entry name" value="Spore Coat Polysaccharide Biosynthesis Protein SpsA, Chain A"/>
    <property type="match status" value="1"/>
</dbReference>
<reference evidence="4 5" key="1">
    <citation type="submission" date="2008-12" db="EMBL/GenBank/DDBJ databases">
        <authorList>
            <person name="Fulton L."/>
            <person name="Clifton S."/>
            <person name="Fulton B."/>
            <person name="Xu J."/>
            <person name="Minx P."/>
            <person name="Pepin K.H."/>
            <person name="Johnson M."/>
            <person name="Bhonagiri V."/>
            <person name="Nash W.E."/>
            <person name="Mardis E.R."/>
            <person name="Wilson R.K."/>
        </authorList>
    </citation>
    <scope>NUCLEOTIDE SEQUENCE [LARGE SCALE GENOMIC DNA]</scope>
    <source>
        <strain evidence="4 5">DSM 18228</strain>
    </source>
</reference>
<evidence type="ECO:0000313" key="5">
    <source>
        <dbReference type="Proteomes" id="UP000014073"/>
    </source>
</evidence>
<dbReference type="GO" id="GO:0016757">
    <property type="term" value="F:glycosyltransferase activity"/>
    <property type="evidence" value="ECO:0007669"/>
    <property type="project" value="UniProtKB-KW"/>
</dbReference>
<dbReference type="InterPro" id="IPR050748">
    <property type="entry name" value="Glycosyltrans_8_dom-fam"/>
</dbReference>
<dbReference type="PANTHER" id="PTHR13778:SF47">
    <property type="entry name" value="LIPOPOLYSACCHARIDE 1,3-GALACTOSYLTRANSFERASE"/>
    <property type="match status" value="1"/>
</dbReference>